<evidence type="ECO:0000256" key="5">
    <source>
        <dbReference type="ARBA" id="ARBA00022536"/>
    </source>
</evidence>
<feature type="domain" description="Apple" evidence="18">
    <location>
        <begin position="348"/>
        <end position="436"/>
    </location>
</feature>
<dbReference type="SMART" id="SM00108">
    <property type="entry name" value="B_lectin"/>
    <property type="match status" value="1"/>
</dbReference>
<organism evidence="19 20">
    <name type="scientific">Tripterygium wilfordii</name>
    <name type="common">Thunder God vine</name>
    <dbReference type="NCBI Taxonomy" id="458696"/>
    <lineage>
        <taxon>Eukaryota</taxon>
        <taxon>Viridiplantae</taxon>
        <taxon>Streptophyta</taxon>
        <taxon>Embryophyta</taxon>
        <taxon>Tracheophyta</taxon>
        <taxon>Spermatophyta</taxon>
        <taxon>Magnoliopsida</taxon>
        <taxon>eudicotyledons</taxon>
        <taxon>Gunneridae</taxon>
        <taxon>Pentapetalae</taxon>
        <taxon>rosids</taxon>
        <taxon>fabids</taxon>
        <taxon>Celastrales</taxon>
        <taxon>Celastraceae</taxon>
        <taxon>Tripterygium</taxon>
    </lineage>
</organism>
<feature type="transmembrane region" description="Helical" evidence="14">
    <location>
        <begin position="626"/>
        <end position="650"/>
    </location>
</feature>
<name>A0A7J7DI92_TRIWF</name>
<feature type="domain" description="Bulb-type lectin" evidence="17">
    <location>
        <begin position="45"/>
        <end position="168"/>
    </location>
</feature>
<dbReference type="InterPro" id="IPR001480">
    <property type="entry name" value="Bulb-type_lectin_dom"/>
</dbReference>
<keyword evidence="20" id="KW-1185">Reference proteome</keyword>
<gene>
    <name evidence="19" type="ORF">HS088_TW06G00188</name>
</gene>
<comment type="caution">
    <text evidence="19">The sequence shown here is derived from an EMBL/GenBank/DDBJ whole genome shotgun (WGS) entry which is preliminary data.</text>
</comment>
<dbReference type="AlphaFoldDB" id="A0A7J7DI92"/>
<evidence type="ECO:0000313" key="19">
    <source>
        <dbReference type="EMBL" id="KAF5746023.1"/>
    </source>
</evidence>
<keyword evidence="4" id="KW-0808">Transferase</keyword>
<evidence type="ECO:0000256" key="10">
    <source>
        <dbReference type="ARBA" id="ARBA00023180"/>
    </source>
</evidence>
<accession>A0A7J7DI92</accession>
<feature type="signal peptide" evidence="15">
    <location>
        <begin position="1"/>
        <end position="42"/>
    </location>
</feature>
<keyword evidence="9" id="KW-1015">Disulfide bond</keyword>
<dbReference type="EMBL" id="JAAARO010000006">
    <property type="protein sequence ID" value="KAF5746023.1"/>
    <property type="molecule type" value="Genomic_DNA"/>
</dbReference>
<evidence type="ECO:0000256" key="6">
    <source>
        <dbReference type="ARBA" id="ARBA00022729"/>
    </source>
</evidence>
<dbReference type="Gene3D" id="2.90.10.10">
    <property type="entry name" value="Bulb-type lectin domain"/>
    <property type="match status" value="1"/>
</dbReference>
<keyword evidence="3" id="KW-1003">Cell membrane</keyword>
<evidence type="ECO:0000256" key="14">
    <source>
        <dbReference type="SAM" id="Phobius"/>
    </source>
</evidence>
<keyword evidence="5 13" id="KW-0245">EGF-like domain</keyword>
<dbReference type="PANTHER" id="PTHR32444">
    <property type="entry name" value="BULB-TYPE LECTIN DOMAIN-CONTAINING PROTEIN"/>
    <property type="match status" value="1"/>
</dbReference>
<dbReference type="InParanoid" id="A0A7J7DI92"/>
<dbReference type="Proteomes" id="UP000593562">
    <property type="component" value="Unassembled WGS sequence"/>
</dbReference>
<comment type="subcellular location">
    <subcellularLocation>
        <location evidence="1">Cell membrane</location>
        <topology evidence="1">Single-pass type I membrane protein</topology>
    </subcellularLocation>
</comment>
<comment type="catalytic activity">
    <reaction evidence="12">
        <text>L-seryl-[protein] + ATP = O-phospho-L-seryl-[protein] + ADP + H(+)</text>
        <dbReference type="Rhea" id="RHEA:17989"/>
        <dbReference type="Rhea" id="RHEA-COMP:9863"/>
        <dbReference type="Rhea" id="RHEA-COMP:11604"/>
        <dbReference type="ChEBI" id="CHEBI:15378"/>
        <dbReference type="ChEBI" id="CHEBI:29999"/>
        <dbReference type="ChEBI" id="CHEBI:30616"/>
        <dbReference type="ChEBI" id="CHEBI:83421"/>
        <dbReference type="ChEBI" id="CHEBI:456216"/>
        <dbReference type="EC" id="2.7.11.1"/>
    </reaction>
</comment>
<keyword evidence="14" id="KW-1133">Transmembrane helix</keyword>
<dbReference type="GO" id="GO:0005886">
    <property type="term" value="C:plasma membrane"/>
    <property type="evidence" value="ECO:0007669"/>
    <property type="project" value="UniProtKB-SubCell"/>
</dbReference>
<feature type="chain" id="PRO_5029904147" description="non-specific serine/threonine protein kinase" evidence="15">
    <location>
        <begin position="43"/>
        <end position="666"/>
    </location>
</feature>
<dbReference type="InterPro" id="IPR000858">
    <property type="entry name" value="S_locus_glycoprot_dom"/>
</dbReference>
<keyword evidence="10" id="KW-0325">Glycoprotein</keyword>
<feature type="domain" description="EGF-like" evidence="16">
    <location>
        <begin position="294"/>
        <end position="330"/>
    </location>
</feature>
<dbReference type="GO" id="GO:0031625">
    <property type="term" value="F:ubiquitin protein ligase binding"/>
    <property type="evidence" value="ECO:0007669"/>
    <property type="project" value="UniProtKB-ARBA"/>
</dbReference>
<evidence type="ECO:0000256" key="15">
    <source>
        <dbReference type="SAM" id="SignalP"/>
    </source>
</evidence>
<dbReference type="PANTHER" id="PTHR32444:SF235">
    <property type="entry name" value="OS01G0783900 PROTEIN"/>
    <property type="match status" value="1"/>
</dbReference>
<dbReference type="GO" id="GO:0030246">
    <property type="term" value="F:carbohydrate binding"/>
    <property type="evidence" value="ECO:0007669"/>
    <property type="project" value="UniProtKB-KW"/>
</dbReference>
<dbReference type="SMART" id="SM00473">
    <property type="entry name" value="PAN_AP"/>
    <property type="match status" value="1"/>
</dbReference>
<dbReference type="PROSITE" id="PS50026">
    <property type="entry name" value="EGF_3"/>
    <property type="match status" value="1"/>
</dbReference>
<evidence type="ECO:0000256" key="11">
    <source>
        <dbReference type="ARBA" id="ARBA00047899"/>
    </source>
</evidence>
<protein>
    <recommendedName>
        <fullName evidence="2">non-specific serine/threonine protein kinase</fullName>
        <ecNumber evidence="2">2.7.11.1</ecNumber>
    </recommendedName>
</protein>
<keyword evidence="19" id="KW-0675">Receptor</keyword>
<dbReference type="GO" id="GO:0048544">
    <property type="term" value="P:recognition of pollen"/>
    <property type="evidence" value="ECO:0007669"/>
    <property type="project" value="InterPro"/>
</dbReference>
<evidence type="ECO:0000256" key="12">
    <source>
        <dbReference type="ARBA" id="ARBA00048679"/>
    </source>
</evidence>
<evidence type="ECO:0000256" key="13">
    <source>
        <dbReference type="PROSITE-ProRule" id="PRU00076"/>
    </source>
</evidence>
<keyword evidence="8 19" id="KW-0418">Kinase</keyword>
<dbReference type="GO" id="GO:0004674">
    <property type="term" value="F:protein serine/threonine kinase activity"/>
    <property type="evidence" value="ECO:0007669"/>
    <property type="project" value="UniProtKB-KW"/>
</dbReference>
<proteinExistence type="predicted"/>
<evidence type="ECO:0000256" key="4">
    <source>
        <dbReference type="ARBA" id="ARBA00022527"/>
    </source>
</evidence>
<evidence type="ECO:0000256" key="2">
    <source>
        <dbReference type="ARBA" id="ARBA00012513"/>
    </source>
</evidence>
<evidence type="ECO:0000256" key="3">
    <source>
        <dbReference type="ARBA" id="ARBA00022475"/>
    </source>
</evidence>
<dbReference type="PROSITE" id="PS50927">
    <property type="entry name" value="BULB_LECTIN"/>
    <property type="match status" value="1"/>
</dbReference>
<dbReference type="FunFam" id="2.90.10.10:FF:000003">
    <property type="entry name" value="G-type lectin S-receptor-like serine/threonine-protein kinase"/>
    <property type="match status" value="1"/>
</dbReference>
<dbReference type="PROSITE" id="PS50948">
    <property type="entry name" value="PAN"/>
    <property type="match status" value="1"/>
</dbReference>
<evidence type="ECO:0000259" key="16">
    <source>
        <dbReference type="PROSITE" id="PS50026"/>
    </source>
</evidence>
<evidence type="ECO:0000256" key="8">
    <source>
        <dbReference type="ARBA" id="ARBA00022777"/>
    </source>
</evidence>
<comment type="caution">
    <text evidence="13">Lacks conserved residue(s) required for the propagation of feature annotation.</text>
</comment>
<sequence length="666" mass="74915">MTVSNRKIRRIFISGCSAKPMQSKVFFLFAFLFCSSLIRCAARDTITTNTLLSDNGGETLVSPGERFELGFFTPNGSSIRRYVGIWYYKSSLRTVVWVANRDNPILDYTGALSVSNDGNLKVTDGSGKSYWSTNLEGTPQIYRTAKLMDSGNLVLNDQERIFWQSFDNPTDTFLPGMKMDEDIALASWKSHDDPAPGNFSFQLNQGDNKYIIWKRSIRYWTSDVSGKVGTSDEMPSAISYLLSNFSMSFIQNNSVPYLESSLYTDTRIVLSFSGQIQCLKFDTDKIWSLIWAEPRDGCSLYNACGNFGLCNSKNNLVCKCLPGFNPSFPDYWSTGDFSGGCTRRSSLCGKNSMRETTFLSLKRMKVGDPDSKFVTKNEMECKLECLSNCQCQAFSYEETQTNKSSSGGSTCWIWSEDLNNLEEEYDSGRNINVRVAVSDIESTERNCKMCGANLIPYPLSTGLECGDPMYFNFYCNISTAQVNFETPSGIYRVKSINPETRKFVVQAENADACEAGKSNLQLNLSSPFHVISWCNYGSRNFSDSDVSLTSSDEVEISWKPPPEPTCTSPLDCKDWPNSICRATKYGRRCICNTHFKWDGLSLNCSEESSSNQHVDRPLRGKMPLSLIIAVSFMSVISLIILMSMTTYICWKRISLAEEQEEYLVSM</sequence>
<keyword evidence="7 19" id="KW-0430">Lectin</keyword>
<reference evidence="19 20" key="1">
    <citation type="journal article" date="2020" name="Nat. Commun.">
        <title>Genome of Tripterygium wilfordii and identification of cytochrome P450 involved in triptolide biosynthesis.</title>
        <authorList>
            <person name="Tu L."/>
            <person name="Su P."/>
            <person name="Zhang Z."/>
            <person name="Gao L."/>
            <person name="Wang J."/>
            <person name="Hu T."/>
            <person name="Zhou J."/>
            <person name="Zhang Y."/>
            <person name="Zhao Y."/>
            <person name="Liu Y."/>
            <person name="Song Y."/>
            <person name="Tong Y."/>
            <person name="Lu Y."/>
            <person name="Yang J."/>
            <person name="Xu C."/>
            <person name="Jia M."/>
            <person name="Peters R.J."/>
            <person name="Huang L."/>
            <person name="Gao W."/>
        </authorList>
    </citation>
    <scope>NUCLEOTIDE SEQUENCE [LARGE SCALE GENOMIC DNA]</scope>
    <source>
        <strain evidence="20">cv. XIE 37</strain>
        <tissue evidence="19">Leaf</tissue>
    </source>
</reference>
<comment type="catalytic activity">
    <reaction evidence="11">
        <text>L-threonyl-[protein] + ATP = O-phospho-L-threonyl-[protein] + ADP + H(+)</text>
        <dbReference type="Rhea" id="RHEA:46608"/>
        <dbReference type="Rhea" id="RHEA-COMP:11060"/>
        <dbReference type="Rhea" id="RHEA-COMP:11605"/>
        <dbReference type="ChEBI" id="CHEBI:15378"/>
        <dbReference type="ChEBI" id="CHEBI:30013"/>
        <dbReference type="ChEBI" id="CHEBI:30616"/>
        <dbReference type="ChEBI" id="CHEBI:61977"/>
        <dbReference type="ChEBI" id="CHEBI:456216"/>
        <dbReference type="EC" id="2.7.11.1"/>
    </reaction>
</comment>
<keyword evidence="14" id="KW-0472">Membrane</keyword>
<keyword evidence="4" id="KW-0723">Serine/threonine-protein kinase</keyword>
<evidence type="ECO:0000259" key="18">
    <source>
        <dbReference type="PROSITE" id="PS50948"/>
    </source>
</evidence>
<dbReference type="InterPro" id="IPR000742">
    <property type="entry name" value="EGF"/>
</dbReference>
<dbReference type="Pfam" id="PF01453">
    <property type="entry name" value="B_lectin"/>
    <property type="match status" value="1"/>
</dbReference>
<dbReference type="CDD" id="cd01098">
    <property type="entry name" value="PAN_AP_plant"/>
    <property type="match status" value="1"/>
</dbReference>
<evidence type="ECO:0000256" key="1">
    <source>
        <dbReference type="ARBA" id="ARBA00004251"/>
    </source>
</evidence>
<dbReference type="Pfam" id="PF00954">
    <property type="entry name" value="S_locus_glycop"/>
    <property type="match status" value="1"/>
</dbReference>
<evidence type="ECO:0000313" key="20">
    <source>
        <dbReference type="Proteomes" id="UP000593562"/>
    </source>
</evidence>
<dbReference type="SUPFAM" id="SSF51110">
    <property type="entry name" value="alpha-D-mannose-specific plant lectins"/>
    <property type="match status" value="1"/>
</dbReference>
<dbReference type="InterPro" id="IPR003609">
    <property type="entry name" value="Pan_app"/>
</dbReference>
<keyword evidence="14" id="KW-0812">Transmembrane</keyword>
<dbReference type="CDD" id="cd00028">
    <property type="entry name" value="B_lectin"/>
    <property type="match status" value="1"/>
</dbReference>
<evidence type="ECO:0000259" key="17">
    <source>
        <dbReference type="PROSITE" id="PS50927"/>
    </source>
</evidence>
<dbReference type="Pfam" id="PF08276">
    <property type="entry name" value="PAN_2"/>
    <property type="match status" value="1"/>
</dbReference>
<dbReference type="EC" id="2.7.11.1" evidence="2"/>
<evidence type="ECO:0000256" key="7">
    <source>
        <dbReference type="ARBA" id="ARBA00022734"/>
    </source>
</evidence>
<keyword evidence="6 15" id="KW-0732">Signal</keyword>
<dbReference type="InterPro" id="IPR036426">
    <property type="entry name" value="Bulb-type_lectin_dom_sf"/>
</dbReference>
<evidence type="ECO:0000256" key="9">
    <source>
        <dbReference type="ARBA" id="ARBA00023157"/>
    </source>
</evidence>